<evidence type="ECO:0000259" key="1">
    <source>
        <dbReference type="Pfam" id="PF07853"/>
    </source>
</evidence>
<evidence type="ECO:0000313" key="3">
    <source>
        <dbReference type="Proteomes" id="UP000436181"/>
    </source>
</evidence>
<organism evidence="2 3">
    <name type="scientific">Corynebacterium zhongnanshanii</name>
    <dbReference type="NCBI Taxonomy" id="2768834"/>
    <lineage>
        <taxon>Bacteria</taxon>
        <taxon>Bacillati</taxon>
        <taxon>Actinomycetota</taxon>
        <taxon>Actinomycetes</taxon>
        <taxon>Mycobacteriales</taxon>
        <taxon>Corynebacteriaceae</taxon>
        <taxon>Corynebacterium</taxon>
    </lineage>
</organism>
<evidence type="ECO:0000313" key="2">
    <source>
        <dbReference type="EMBL" id="KAB3523630.1"/>
    </source>
</evidence>
<dbReference type="EMBL" id="WBZJ01000001">
    <property type="protein sequence ID" value="KAB3523630.1"/>
    <property type="molecule type" value="Genomic_DNA"/>
</dbReference>
<comment type="caution">
    <text evidence="2">The sequence shown here is derived from an EMBL/GenBank/DDBJ whole genome shotgun (WGS) entry which is preliminary data.</text>
</comment>
<accession>A0ABQ6VGT2</accession>
<reference evidence="2 3" key="1">
    <citation type="submission" date="2019-10" db="EMBL/GenBank/DDBJ databases">
        <title>Corynebacterium sp novel species isolated from the respiratory tract of Marmot.</title>
        <authorList>
            <person name="Zhang G."/>
        </authorList>
    </citation>
    <scope>NUCLEOTIDE SEQUENCE [LARGE SCALE GENOMIC DNA]</scope>
    <source>
        <strain evidence="2 3">336</strain>
    </source>
</reference>
<protein>
    <submittedName>
        <fullName evidence="2">DUF1648 domain-containing protein</fullName>
    </submittedName>
</protein>
<dbReference type="InterPro" id="IPR012867">
    <property type="entry name" value="DUF1648"/>
</dbReference>
<proteinExistence type="predicted"/>
<name>A0ABQ6VGT2_9CORY</name>
<gene>
    <name evidence="2" type="ORF">F8377_02695</name>
</gene>
<feature type="domain" description="DUF1648" evidence="1">
    <location>
        <begin position="10"/>
        <end position="47"/>
    </location>
</feature>
<sequence>MPLLGGLLAIAVSVLIVARDWDTIPDTVPTHWGTSMRPDSWGAKSVGHEYRVGLAGR</sequence>
<keyword evidence="3" id="KW-1185">Reference proteome</keyword>
<dbReference type="Proteomes" id="UP000436181">
    <property type="component" value="Unassembled WGS sequence"/>
</dbReference>
<dbReference type="Pfam" id="PF07853">
    <property type="entry name" value="DUF1648"/>
    <property type="match status" value="1"/>
</dbReference>